<evidence type="ECO:0000256" key="3">
    <source>
        <dbReference type="ARBA" id="ARBA00023125"/>
    </source>
</evidence>
<dbReference type="Proteomes" id="UP000183974">
    <property type="component" value="Unassembled WGS sequence"/>
</dbReference>
<name>A0A1M6ZTY8_9RHOB</name>
<proteinExistence type="inferred from homology"/>
<feature type="domain" description="HTH lysR-type" evidence="6">
    <location>
        <begin position="2"/>
        <end position="59"/>
    </location>
</feature>
<accession>A0A1M6ZTY8</accession>
<dbReference type="InterPro" id="IPR036388">
    <property type="entry name" value="WH-like_DNA-bd_sf"/>
</dbReference>
<evidence type="ECO:0000313" key="8">
    <source>
        <dbReference type="Proteomes" id="UP000183974"/>
    </source>
</evidence>
<dbReference type="GO" id="GO:0003677">
    <property type="term" value="F:DNA binding"/>
    <property type="evidence" value="ECO:0007669"/>
    <property type="project" value="UniProtKB-KW"/>
</dbReference>
<organism evidence="7 8">
    <name type="scientific">Roseovarius pacificus</name>
    <dbReference type="NCBI Taxonomy" id="337701"/>
    <lineage>
        <taxon>Bacteria</taxon>
        <taxon>Pseudomonadati</taxon>
        <taxon>Pseudomonadota</taxon>
        <taxon>Alphaproteobacteria</taxon>
        <taxon>Rhodobacterales</taxon>
        <taxon>Roseobacteraceae</taxon>
        <taxon>Roseovarius</taxon>
    </lineage>
</organism>
<dbReference type="InterPro" id="IPR036390">
    <property type="entry name" value="WH_DNA-bd_sf"/>
</dbReference>
<keyword evidence="3" id="KW-0238">DNA-binding</keyword>
<dbReference type="SUPFAM" id="SSF46785">
    <property type="entry name" value="Winged helix' DNA-binding domain"/>
    <property type="match status" value="1"/>
</dbReference>
<evidence type="ECO:0000256" key="2">
    <source>
        <dbReference type="ARBA" id="ARBA00023015"/>
    </source>
</evidence>
<dbReference type="SUPFAM" id="SSF53850">
    <property type="entry name" value="Periplasmic binding protein-like II"/>
    <property type="match status" value="1"/>
</dbReference>
<keyword evidence="2" id="KW-0805">Transcription regulation</keyword>
<dbReference type="GO" id="GO:0003700">
    <property type="term" value="F:DNA-binding transcription factor activity"/>
    <property type="evidence" value="ECO:0007669"/>
    <property type="project" value="InterPro"/>
</dbReference>
<dbReference type="Gene3D" id="3.40.190.10">
    <property type="entry name" value="Periplasmic binding protein-like II"/>
    <property type="match status" value="2"/>
</dbReference>
<comment type="similarity">
    <text evidence="1">Belongs to the LysR transcriptional regulatory family.</text>
</comment>
<dbReference type="OrthoDB" id="3252676at2"/>
<dbReference type="EMBL" id="FRBR01000002">
    <property type="protein sequence ID" value="SHL33815.1"/>
    <property type="molecule type" value="Genomic_DNA"/>
</dbReference>
<dbReference type="GO" id="GO:0032993">
    <property type="term" value="C:protein-DNA complex"/>
    <property type="evidence" value="ECO:0007669"/>
    <property type="project" value="TreeGrafter"/>
</dbReference>
<dbReference type="PROSITE" id="PS50931">
    <property type="entry name" value="HTH_LYSR"/>
    <property type="match status" value="1"/>
</dbReference>
<protein>
    <submittedName>
        <fullName evidence="7">Transcriptional regulator, LysR family</fullName>
    </submittedName>
</protein>
<evidence type="ECO:0000256" key="4">
    <source>
        <dbReference type="ARBA" id="ARBA00023163"/>
    </source>
</evidence>
<keyword evidence="4" id="KW-0804">Transcription</keyword>
<evidence type="ECO:0000256" key="1">
    <source>
        <dbReference type="ARBA" id="ARBA00009437"/>
    </source>
</evidence>
<evidence type="ECO:0000259" key="6">
    <source>
        <dbReference type="PROSITE" id="PS50931"/>
    </source>
</evidence>
<dbReference type="STRING" id="337701.SAMN05444398_10256"/>
<dbReference type="CDD" id="cd08414">
    <property type="entry name" value="PBP2_LTTR_aromatics_like"/>
    <property type="match status" value="1"/>
</dbReference>
<dbReference type="InterPro" id="IPR005119">
    <property type="entry name" value="LysR_subst-bd"/>
</dbReference>
<dbReference type="Pfam" id="PF03466">
    <property type="entry name" value="LysR_substrate"/>
    <property type="match status" value="1"/>
</dbReference>
<gene>
    <name evidence="7" type="ORF">SAMN05444398_10256</name>
</gene>
<dbReference type="InterPro" id="IPR000847">
    <property type="entry name" value="LysR_HTH_N"/>
</dbReference>
<sequence length="332" mass="36230">MIELRQLHQLIAIAEFRSLRAAAEALEVQQSTLSRTVRAIEDELGAIVLDRRHSGVEFTEAGQAFLREAKSAIELLERAQRHARLAGRGKTGSLTIGIQTSLGTGFLKDLLRRYATAHPKVQLSAVDGATREHVRLVAAGSLDIAFVTDCEIPSNCDYAQLWQEEVFVVTSKTHALSGVPAVSWSSMRHERVLVTVAAPGPEVEAFIRGVLAAEDDCAFKVDRIDATQEMLLDLVALNQGITLAVSSWQRPDDRELSYLPVNEPKNSVAFNAIWNRANGNPALRRLITAAHICAGRHRRGTSDWLSAQHSIGQDGMSGQQVTIPSKGSSRDG</sequence>
<dbReference type="AlphaFoldDB" id="A0A1M6ZTY8"/>
<reference evidence="7 8" key="1">
    <citation type="submission" date="2016-11" db="EMBL/GenBank/DDBJ databases">
        <authorList>
            <person name="Jaros S."/>
            <person name="Januszkiewicz K."/>
            <person name="Wedrychowicz H."/>
        </authorList>
    </citation>
    <scope>NUCLEOTIDE SEQUENCE [LARGE SCALE GENOMIC DNA]</scope>
    <source>
        <strain evidence="7 8">DSM 29589</strain>
    </source>
</reference>
<dbReference type="Gene3D" id="1.10.10.10">
    <property type="entry name" value="Winged helix-like DNA-binding domain superfamily/Winged helix DNA-binding domain"/>
    <property type="match status" value="1"/>
</dbReference>
<dbReference type="RefSeq" id="WP_073033779.1">
    <property type="nucleotide sequence ID" value="NZ_BMLR01000002.1"/>
</dbReference>
<feature type="region of interest" description="Disordered" evidence="5">
    <location>
        <begin position="309"/>
        <end position="332"/>
    </location>
</feature>
<evidence type="ECO:0000313" key="7">
    <source>
        <dbReference type="EMBL" id="SHL33815.1"/>
    </source>
</evidence>
<keyword evidence="8" id="KW-1185">Reference proteome</keyword>
<dbReference type="PANTHER" id="PTHR30346:SF0">
    <property type="entry name" value="HCA OPERON TRANSCRIPTIONAL ACTIVATOR HCAR"/>
    <property type="match status" value="1"/>
</dbReference>
<dbReference type="Pfam" id="PF00126">
    <property type="entry name" value="HTH_1"/>
    <property type="match status" value="1"/>
</dbReference>
<evidence type="ECO:0000256" key="5">
    <source>
        <dbReference type="SAM" id="MobiDB-lite"/>
    </source>
</evidence>
<dbReference type="PANTHER" id="PTHR30346">
    <property type="entry name" value="TRANSCRIPTIONAL DUAL REGULATOR HCAR-RELATED"/>
    <property type="match status" value="1"/>
</dbReference>